<gene>
    <name evidence="2" type="ORF">Tsubulata_043623</name>
</gene>
<feature type="non-terminal residue" evidence="2">
    <location>
        <position position="136"/>
    </location>
</feature>
<keyword evidence="1" id="KW-0472">Membrane</keyword>
<dbReference type="EMBL" id="JAKUCV010001147">
    <property type="protein sequence ID" value="KAJ4847476.1"/>
    <property type="molecule type" value="Genomic_DNA"/>
</dbReference>
<evidence type="ECO:0000313" key="3">
    <source>
        <dbReference type="Proteomes" id="UP001141552"/>
    </source>
</evidence>
<keyword evidence="3" id="KW-1185">Reference proteome</keyword>
<evidence type="ECO:0000256" key="1">
    <source>
        <dbReference type="SAM" id="Phobius"/>
    </source>
</evidence>
<feature type="transmembrane region" description="Helical" evidence="1">
    <location>
        <begin position="7"/>
        <end position="27"/>
    </location>
</feature>
<reference evidence="2" key="1">
    <citation type="submission" date="2022-02" db="EMBL/GenBank/DDBJ databases">
        <authorList>
            <person name="Henning P.M."/>
            <person name="McCubbin A.G."/>
            <person name="Shore J.S."/>
        </authorList>
    </citation>
    <scope>NUCLEOTIDE SEQUENCE</scope>
    <source>
        <strain evidence="2">F60SS</strain>
        <tissue evidence="2">Leaves</tissue>
    </source>
</reference>
<protein>
    <submittedName>
        <fullName evidence="2">Uncharacterized protein</fullName>
    </submittedName>
</protein>
<name>A0A9Q0GFK4_9ROSI</name>
<feature type="non-terminal residue" evidence="2">
    <location>
        <position position="1"/>
    </location>
</feature>
<comment type="caution">
    <text evidence="2">The sequence shown here is derived from an EMBL/GenBank/DDBJ whole genome shotgun (WGS) entry which is preliminary data.</text>
</comment>
<accession>A0A9Q0GFK4</accession>
<feature type="transmembrane region" description="Helical" evidence="1">
    <location>
        <begin position="33"/>
        <end position="52"/>
    </location>
</feature>
<organism evidence="2 3">
    <name type="scientific">Turnera subulata</name>
    <dbReference type="NCBI Taxonomy" id="218843"/>
    <lineage>
        <taxon>Eukaryota</taxon>
        <taxon>Viridiplantae</taxon>
        <taxon>Streptophyta</taxon>
        <taxon>Embryophyta</taxon>
        <taxon>Tracheophyta</taxon>
        <taxon>Spermatophyta</taxon>
        <taxon>Magnoliopsida</taxon>
        <taxon>eudicotyledons</taxon>
        <taxon>Gunneridae</taxon>
        <taxon>Pentapetalae</taxon>
        <taxon>rosids</taxon>
        <taxon>fabids</taxon>
        <taxon>Malpighiales</taxon>
        <taxon>Passifloraceae</taxon>
        <taxon>Turnera</taxon>
    </lineage>
</organism>
<evidence type="ECO:0000313" key="2">
    <source>
        <dbReference type="EMBL" id="KAJ4847476.1"/>
    </source>
</evidence>
<dbReference type="Proteomes" id="UP001141552">
    <property type="component" value="Unassembled WGS sequence"/>
</dbReference>
<reference evidence="2" key="2">
    <citation type="journal article" date="2023" name="Plants (Basel)">
        <title>Annotation of the Turnera subulata (Passifloraceae) Draft Genome Reveals the S-Locus Evolved after the Divergence of Turneroideae from Passifloroideae in a Stepwise Manner.</title>
        <authorList>
            <person name="Henning P.M."/>
            <person name="Roalson E.H."/>
            <person name="Mir W."/>
            <person name="McCubbin A.G."/>
            <person name="Shore J.S."/>
        </authorList>
    </citation>
    <scope>NUCLEOTIDE SEQUENCE</scope>
    <source>
        <strain evidence="2">F60SS</strain>
    </source>
</reference>
<keyword evidence="1" id="KW-1133">Transmembrane helix</keyword>
<proteinExistence type="predicted"/>
<keyword evidence="1" id="KW-0812">Transmembrane</keyword>
<sequence>KATNPKIVAILVSTYVATTRVLHALHILKIVCVYIVLPTILGGFGIGIFTYFTNQIRRTNAANARLRNSTISAASPQPSQQEQTITMVAMIAPVPFAYRSIAARRQSDVYQNATVASMLIASMSGCETSDSANKSK</sequence>
<dbReference type="AlphaFoldDB" id="A0A9Q0GFK4"/>